<reference evidence="2 3" key="1">
    <citation type="submission" date="2019-12" db="EMBL/GenBank/DDBJ databases">
        <authorList>
            <person name="Alioto T."/>
            <person name="Alioto T."/>
            <person name="Gomez Garrido J."/>
        </authorList>
    </citation>
    <scope>NUCLEOTIDE SEQUENCE [LARGE SCALE GENOMIC DNA]</scope>
</reference>
<sequence>MNISVNPKSVDANLAQTVLPSMHNPVHFRRCEEKAQAKRDSQTPSQVSDGINVKDSTDSEDESFSSSCINNMVCSLQVKKKPRAWMFGADMLKDFEEDPKLCLNAVCALQRQQISAAKSNVGFPSGVLGHRDVLSIRALGEYLMEGDPQHRLRKSVSEVEQQRPDVLSECLNLAIIHYERLFAIYRKEEDPFFGPQ</sequence>
<dbReference type="OrthoDB" id="1899721at2759"/>
<dbReference type="Gramene" id="OE9A114714T1">
    <property type="protein sequence ID" value="OE9A114714C1"/>
    <property type="gene ID" value="OE9A114714"/>
</dbReference>
<protein>
    <submittedName>
        <fullName evidence="2">G-type lectin S-receptor-like serine/threonine-protein kinase SD1-1</fullName>
    </submittedName>
</protein>
<dbReference type="EMBL" id="CACTIH010007258">
    <property type="protein sequence ID" value="CAA3006220.1"/>
    <property type="molecule type" value="Genomic_DNA"/>
</dbReference>
<dbReference type="PANTHER" id="PTHR34380:SF1">
    <property type="entry name" value="OS01G0221300 PROTEIN"/>
    <property type="match status" value="1"/>
</dbReference>
<evidence type="ECO:0000256" key="1">
    <source>
        <dbReference type="SAM" id="MobiDB-lite"/>
    </source>
</evidence>
<dbReference type="PANTHER" id="PTHR34380">
    <property type="entry name" value="BNAA03G12380D PROTEIN"/>
    <property type="match status" value="1"/>
</dbReference>
<keyword evidence="3" id="KW-1185">Reference proteome</keyword>
<accession>A0A8S0TJX4</accession>
<organism evidence="2 3">
    <name type="scientific">Olea europaea subsp. europaea</name>
    <dbReference type="NCBI Taxonomy" id="158383"/>
    <lineage>
        <taxon>Eukaryota</taxon>
        <taxon>Viridiplantae</taxon>
        <taxon>Streptophyta</taxon>
        <taxon>Embryophyta</taxon>
        <taxon>Tracheophyta</taxon>
        <taxon>Spermatophyta</taxon>
        <taxon>Magnoliopsida</taxon>
        <taxon>eudicotyledons</taxon>
        <taxon>Gunneridae</taxon>
        <taxon>Pentapetalae</taxon>
        <taxon>asterids</taxon>
        <taxon>lamiids</taxon>
        <taxon>Lamiales</taxon>
        <taxon>Oleaceae</taxon>
        <taxon>Oleeae</taxon>
        <taxon>Olea</taxon>
    </lineage>
</organism>
<dbReference type="AlphaFoldDB" id="A0A8S0TJX4"/>
<name>A0A8S0TJX4_OLEEU</name>
<dbReference type="Proteomes" id="UP000594638">
    <property type="component" value="Unassembled WGS sequence"/>
</dbReference>
<comment type="caution">
    <text evidence="2">The sequence shown here is derived from an EMBL/GenBank/DDBJ whole genome shotgun (WGS) entry which is preliminary data.</text>
</comment>
<gene>
    <name evidence="2" type="ORF">OLEA9_A114714</name>
</gene>
<dbReference type="GO" id="GO:0016301">
    <property type="term" value="F:kinase activity"/>
    <property type="evidence" value="ECO:0007669"/>
    <property type="project" value="UniProtKB-KW"/>
</dbReference>
<keyword evidence="2" id="KW-0418">Kinase</keyword>
<proteinExistence type="predicted"/>
<evidence type="ECO:0000313" key="2">
    <source>
        <dbReference type="EMBL" id="CAA3006220.1"/>
    </source>
</evidence>
<evidence type="ECO:0000313" key="3">
    <source>
        <dbReference type="Proteomes" id="UP000594638"/>
    </source>
</evidence>
<feature type="region of interest" description="Disordered" evidence="1">
    <location>
        <begin position="33"/>
        <end position="65"/>
    </location>
</feature>
<keyword evidence="2" id="KW-0808">Transferase</keyword>